<dbReference type="OrthoDB" id="2898509at2759"/>
<keyword evidence="1" id="KW-0560">Oxidoreductase</keyword>
<evidence type="ECO:0000313" key="4">
    <source>
        <dbReference type="Proteomes" id="UP000053664"/>
    </source>
</evidence>
<dbReference type="RefSeq" id="XP_007879419.1">
    <property type="nucleotide sequence ID" value="XM_007881228.1"/>
</dbReference>
<dbReference type="GO" id="GO:0016491">
    <property type="term" value="F:oxidoreductase activity"/>
    <property type="evidence" value="ECO:0007669"/>
    <property type="project" value="UniProtKB-KW"/>
</dbReference>
<dbReference type="PANTHER" id="PTHR47534">
    <property type="entry name" value="YALI0E05731P"/>
    <property type="match status" value="1"/>
</dbReference>
<dbReference type="Pfam" id="PF00106">
    <property type="entry name" value="adh_short"/>
    <property type="match status" value="1"/>
</dbReference>
<organism evidence="3 4">
    <name type="scientific">Pseudozyma flocculosa PF-1</name>
    <dbReference type="NCBI Taxonomy" id="1277687"/>
    <lineage>
        <taxon>Eukaryota</taxon>
        <taxon>Fungi</taxon>
        <taxon>Dikarya</taxon>
        <taxon>Basidiomycota</taxon>
        <taxon>Ustilaginomycotina</taxon>
        <taxon>Ustilaginomycetes</taxon>
        <taxon>Ustilaginales</taxon>
        <taxon>Ustilaginaceae</taxon>
        <taxon>Pseudozyma</taxon>
    </lineage>
</organism>
<dbReference type="PRINTS" id="PR00081">
    <property type="entry name" value="GDHRDH"/>
</dbReference>
<dbReference type="HOGENOM" id="CLU_886227_0_0_1"/>
<evidence type="ECO:0008006" key="5">
    <source>
        <dbReference type="Google" id="ProtNLM"/>
    </source>
</evidence>
<evidence type="ECO:0000256" key="1">
    <source>
        <dbReference type="ARBA" id="ARBA00023002"/>
    </source>
</evidence>
<accession>A0A061H8F5</accession>
<dbReference type="GeneID" id="19317817"/>
<sequence length="333" mass="35508">MVSYTELATKNKSVDCSEQRALVSGGTQGIGAGIALRFALSGASVWLVGRNAEKASQVIEQLDKASAEAQRRRTINSSPSSSKPSDDAGSKHAFFQADLSTTSGIKDVADKISQKAGKGGIDYLIETQGGPPNPSIKKTSEGIESQFAVQCVSRFGLAKLLTEQGIVKRAVLMVASPAQGGSKKWDLDDIDFVKAKESGSYWGGPFGILKKGMRDSAILDSVAQTLAERNPNMTISHCFPGFIATDASANQGFPTPLVWASKLVAPLLAHKPGPGGYAELPFYLLANPDGQRYLETGQANLIGPKLKKYSITSSVQDGAERQRIWEKMSSYFA</sequence>
<evidence type="ECO:0000256" key="2">
    <source>
        <dbReference type="SAM" id="MobiDB-lite"/>
    </source>
</evidence>
<reference evidence="3 4" key="1">
    <citation type="journal article" date="2013" name="Plant Cell">
        <title>The transition from a phytopathogenic smut ancestor to an anamorphic biocontrol agent deciphered by comparative whole-genome analysis.</title>
        <authorList>
            <person name="Lefebvre F."/>
            <person name="Joly D.L."/>
            <person name="Labbe C."/>
            <person name="Teichmann B."/>
            <person name="Linning R."/>
            <person name="Belzile F."/>
            <person name="Bakkeren G."/>
            <person name="Belanger R.R."/>
        </authorList>
    </citation>
    <scope>NUCLEOTIDE SEQUENCE [LARGE SCALE GENOMIC DNA]</scope>
    <source>
        <strain evidence="3 4">PF-1</strain>
    </source>
</reference>
<dbReference type="Proteomes" id="UP000053664">
    <property type="component" value="Unassembled WGS sequence"/>
</dbReference>
<dbReference type="PANTHER" id="PTHR47534:SF3">
    <property type="entry name" value="ALCOHOL DEHYDROGENASE-LIKE C-TERMINAL DOMAIN-CONTAINING PROTEIN"/>
    <property type="match status" value="1"/>
</dbReference>
<name>A0A061H8F5_9BASI</name>
<gene>
    <name evidence="3" type="ORF">PFL1_03709</name>
</gene>
<dbReference type="SUPFAM" id="SSF51735">
    <property type="entry name" value="NAD(P)-binding Rossmann-fold domains"/>
    <property type="match status" value="1"/>
</dbReference>
<dbReference type="KEGG" id="pfp:PFL1_03709"/>
<evidence type="ECO:0000313" key="3">
    <source>
        <dbReference type="EMBL" id="EPQ28908.1"/>
    </source>
</evidence>
<dbReference type="AlphaFoldDB" id="A0A061H8F5"/>
<protein>
    <recommendedName>
        <fullName evidence="5">NAD(P)-binding protein</fullName>
    </recommendedName>
</protein>
<proteinExistence type="predicted"/>
<dbReference type="Gene3D" id="3.40.50.720">
    <property type="entry name" value="NAD(P)-binding Rossmann-like Domain"/>
    <property type="match status" value="1"/>
</dbReference>
<dbReference type="InterPro" id="IPR052228">
    <property type="entry name" value="Sec_Metab_Biosynth_Oxidored"/>
</dbReference>
<dbReference type="InterPro" id="IPR002347">
    <property type="entry name" value="SDR_fam"/>
</dbReference>
<dbReference type="eggNOG" id="KOG1208">
    <property type="taxonomic scope" value="Eukaryota"/>
</dbReference>
<dbReference type="EMBL" id="KE361633">
    <property type="protein sequence ID" value="EPQ28908.1"/>
    <property type="molecule type" value="Genomic_DNA"/>
</dbReference>
<dbReference type="InterPro" id="IPR036291">
    <property type="entry name" value="NAD(P)-bd_dom_sf"/>
</dbReference>
<feature type="region of interest" description="Disordered" evidence="2">
    <location>
        <begin position="67"/>
        <end position="90"/>
    </location>
</feature>